<feature type="compositionally biased region" description="Basic and acidic residues" evidence="1">
    <location>
        <begin position="1"/>
        <end position="11"/>
    </location>
</feature>
<reference evidence="2" key="1">
    <citation type="journal article" date="2020" name="G3 (Bethesda)">
        <title>High-Quality Assemblies for Three Invasive Social Wasps from the &lt;i&gt;Vespula&lt;/i&gt; Genus.</title>
        <authorList>
            <person name="Harrop T.W.R."/>
            <person name="Guhlin J."/>
            <person name="McLaughlin G.M."/>
            <person name="Permina E."/>
            <person name="Stockwell P."/>
            <person name="Gilligan J."/>
            <person name="Le Lec M.F."/>
            <person name="Gruber M.A.M."/>
            <person name="Quinn O."/>
            <person name="Lovegrove M."/>
            <person name="Duncan E.J."/>
            <person name="Remnant E.J."/>
            <person name="Van Eeckhoven J."/>
            <person name="Graham B."/>
            <person name="Knapp R.A."/>
            <person name="Langford K.W."/>
            <person name="Kronenberg Z."/>
            <person name="Press M.O."/>
            <person name="Eacker S.M."/>
            <person name="Wilson-Rankin E.E."/>
            <person name="Purcell J."/>
            <person name="Lester P.J."/>
            <person name="Dearden P.K."/>
        </authorList>
    </citation>
    <scope>NUCLEOTIDE SEQUENCE</scope>
    <source>
        <strain evidence="2">Linc-1</strain>
    </source>
</reference>
<gene>
    <name evidence="2" type="ORF">HZH68_012096</name>
</gene>
<proteinExistence type="predicted"/>
<accession>A0A834JNY3</accession>
<feature type="region of interest" description="Disordered" evidence="1">
    <location>
        <begin position="1"/>
        <end position="27"/>
    </location>
</feature>
<organism evidence="2 3">
    <name type="scientific">Vespula germanica</name>
    <name type="common">German yellow jacket</name>
    <name type="synonym">Paravespula germanica</name>
    <dbReference type="NCBI Taxonomy" id="30212"/>
    <lineage>
        <taxon>Eukaryota</taxon>
        <taxon>Metazoa</taxon>
        <taxon>Ecdysozoa</taxon>
        <taxon>Arthropoda</taxon>
        <taxon>Hexapoda</taxon>
        <taxon>Insecta</taxon>
        <taxon>Pterygota</taxon>
        <taxon>Neoptera</taxon>
        <taxon>Endopterygota</taxon>
        <taxon>Hymenoptera</taxon>
        <taxon>Apocrita</taxon>
        <taxon>Aculeata</taxon>
        <taxon>Vespoidea</taxon>
        <taxon>Vespidae</taxon>
        <taxon>Vespinae</taxon>
        <taxon>Vespula</taxon>
    </lineage>
</organism>
<evidence type="ECO:0000256" key="1">
    <source>
        <dbReference type="SAM" id="MobiDB-lite"/>
    </source>
</evidence>
<feature type="compositionally biased region" description="Acidic residues" evidence="1">
    <location>
        <begin position="12"/>
        <end position="27"/>
    </location>
</feature>
<dbReference type="AlphaFoldDB" id="A0A834JNY3"/>
<comment type="caution">
    <text evidence="2">The sequence shown here is derived from an EMBL/GenBank/DDBJ whole genome shotgun (WGS) entry which is preliminary data.</text>
</comment>
<sequence>MRNRNEIRDGDGDGDGDDDDDDDDDRSVEETRFAGVQISTACFKKEKETKRRIIWEDLSDGTYCTTKCARWNGDVPFNYEMATGVKACRSPNELAMAVRYRLG</sequence>
<dbReference type="Proteomes" id="UP000617340">
    <property type="component" value="Unassembled WGS sequence"/>
</dbReference>
<name>A0A834JNY3_VESGE</name>
<evidence type="ECO:0000313" key="3">
    <source>
        <dbReference type="Proteomes" id="UP000617340"/>
    </source>
</evidence>
<dbReference type="EMBL" id="JACSDZ010000012">
    <property type="protein sequence ID" value="KAF7390239.1"/>
    <property type="molecule type" value="Genomic_DNA"/>
</dbReference>
<evidence type="ECO:0000313" key="2">
    <source>
        <dbReference type="EMBL" id="KAF7390239.1"/>
    </source>
</evidence>
<protein>
    <submittedName>
        <fullName evidence="2">Uncharacterized protein</fullName>
    </submittedName>
</protein>
<keyword evidence="3" id="KW-1185">Reference proteome</keyword>